<dbReference type="Proteomes" id="UP000010878">
    <property type="component" value="Chromosome"/>
</dbReference>
<sequence>MGIERFVRINLVLVPALILAGYLFADSLPVLVLPLGVGYLTFALLICFGWGLSVASMKLRS</sequence>
<dbReference type="KEGG" id="nou:Natoc_1155"/>
<dbReference type="EMBL" id="CP003929">
    <property type="protein sequence ID" value="AGB36992.1"/>
    <property type="molecule type" value="Genomic_DNA"/>
</dbReference>
<name>L0JVD6_9EURY</name>
<dbReference type="STRING" id="694430.Natoc_1155"/>
<gene>
    <name evidence="2" type="ORF">Natoc_1155</name>
</gene>
<feature type="transmembrane region" description="Helical" evidence="1">
    <location>
        <begin position="31"/>
        <end position="55"/>
    </location>
</feature>
<keyword evidence="3" id="KW-1185">Reference proteome</keyword>
<evidence type="ECO:0000313" key="2">
    <source>
        <dbReference type="EMBL" id="AGB36992.1"/>
    </source>
</evidence>
<accession>L0JVD6</accession>
<dbReference type="HOGENOM" id="CLU_2911613_0_0_2"/>
<proteinExistence type="predicted"/>
<protein>
    <submittedName>
        <fullName evidence="2">Uncharacterized protein</fullName>
    </submittedName>
</protein>
<dbReference type="eggNOG" id="arCOG11139">
    <property type="taxonomic scope" value="Archaea"/>
</dbReference>
<keyword evidence="1" id="KW-0812">Transmembrane</keyword>
<evidence type="ECO:0000256" key="1">
    <source>
        <dbReference type="SAM" id="Phobius"/>
    </source>
</evidence>
<dbReference type="AlphaFoldDB" id="L0JVD6"/>
<keyword evidence="1" id="KW-0472">Membrane</keyword>
<reference evidence="2 3" key="1">
    <citation type="submission" date="2012-11" db="EMBL/GenBank/DDBJ databases">
        <title>FINISHED of Natronococcus occultus SP4, DSM 3396.</title>
        <authorList>
            <consortium name="DOE Joint Genome Institute"/>
            <person name="Eisen J."/>
            <person name="Huntemann M."/>
            <person name="Wei C.-L."/>
            <person name="Han J."/>
            <person name="Detter J.C."/>
            <person name="Han C."/>
            <person name="Tapia R."/>
            <person name="Chen A."/>
            <person name="Kyrpides N."/>
            <person name="Mavromatis K."/>
            <person name="Markowitz V."/>
            <person name="Szeto E."/>
            <person name="Ivanova N."/>
            <person name="Mikhailova N."/>
            <person name="Ovchinnikova G."/>
            <person name="Pagani I."/>
            <person name="Pati A."/>
            <person name="Goodwin L."/>
            <person name="Nordberg H.P."/>
            <person name="Cantor M.N."/>
            <person name="Hua S.X."/>
            <person name="Woyke T."/>
            <person name="Eisen J."/>
            <person name="Klenk H.-P."/>
            <person name="Klenk H.-P."/>
        </authorList>
    </citation>
    <scope>NUCLEOTIDE SEQUENCE [LARGE SCALE GENOMIC DNA]</scope>
    <source>
        <strain evidence="2 3">SP4</strain>
    </source>
</reference>
<dbReference type="GeneID" id="14402515"/>
<organism evidence="2 3">
    <name type="scientific">Natronococcus occultus SP4</name>
    <dbReference type="NCBI Taxonomy" id="694430"/>
    <lineage>
        <taxon>Archaea</taxon>
        <taxon>Methanobacteriati</taxon>
        <taxon>Methanobacteriota</taxon>
        <taxon>Stenosarchaea group</taxon>
        <taxon>Halobacteria</taxon>
        <taxon>Halobacteriales</taxon>
        <taxon>Natrialbaceae</taxon>
        <taxon>Natronococcus</taxon>
    </lineage>
</organism>
<feature type="transmembrane region" description="Helical" evidence="1">
    <location>
        <begin position="7"/>
        <end position="25"/>
    </location>
</feature>
<dbReference type="RefSeq" id="WP_015320443.1">
    <property type="nucleotide sequence ID" value="NC_019974.1"/>
</dbReference>
<evidence type="ECO:0000313" key="3">
    <source>
        <dbReference type="Proteomes" id="UP000010878"/>
    </source>
</evidence>
<keyword evidence="1" id="KW-1133">Transmembrane helix</keyword>